<proteinExistence type="predicted"/>
<dbReference type="AlphaFoldDB" id="A0A7Y6MCZ1"/>
<dbReference type="EMBL" id="JABWGO010000006">
    <property type="protein sequence ID" value="NUW43307.1"/>
    <property type="molecule type" value="Genomic_DNA"/>
</dbReference>
<keyword evidence="2" id="KW-1185">Reference proteome</keyword>
<organism evidence="1 2">
    <name type="scientific">Nonomuraea rhodomycinica</name>
    <dbReference type="NCBI Taxonomy" id="1712872"/>
    <lineage>
        <taxon>Bacteria</taxon>
        <taxon>Bacillati</taxon>
        <taxon>Actinomycetota</taxon>
        <taxon>Actinomycetes</taxon>
        <taxon>Streptosporangiales</taxon>
        <taxon>Streptosporangiaceae</taxon>
        <taxon>Nonomuraea</taxon>
    </lineage>
</organism>
<sequence>MTTYLFPDNTVLCNFACVDRLDLLEVTLNGRGRWTEAVAYEASQSAVHLPALACLDANGWLGEPIEIDDPDDAHKIESIRRVVFGGDDLFPLKHLGEAQSCYVIKNWAELTGSWWISDDRESLRYAHFQSITTRETLDIMTMAVVNGDIEAKDGFTLMQKMESHGRRLRMPCSWQDLGG</sequence>
<evidence type="ECO:0000313" key="1">
    <source>
        <dbReference type="EMBL" id="NUW43307.1"/>
    </source>
</evidence>
<evidence type="ECO:0000313" key="2">
    <source>
        <dbReference type="Proteomes" id="UP000546126"/>
    </source>
</evidence>
<accession>A0A7Y6MCZ1</accession>
<gene>
    <name evidence="1" type="ORF">HT134_24690</name>
</gene>
<dbReference type="RefSeq" id="WP_175602837.1">
    <property type="nucleotide sequence ID" value="NZ_JABWGO010000006.1"/>
</dbReference>
<reference evidence="1 2" key="1">
    <citation type="submission" date="2020-06" db="EMBL/GenBank/DDBJ databases">
        <authorList>
            <person name="Chanama M."/>
        </authorList>
    </citation>
    <scope>NUCLEOTIDE SEQUENCE [LARGE SCALE GENOMIC DNA]</scope>
    <source>
        <strain evidence="1 2">TBRC6557</strain>
    </source>
</reference>
<dbReference type="Proteomes" id="UP000546126">
    <property type="component" value="Unassembled WGS sequence"/>
</dbReference>
<name>A0A7Y6MCZ1_9ACTN</name>
<protein>
    <submittedName>
        <fullName evidence="1">Uncharacterized protein</fullName>
    </submittedName>
</protein>
<comment type="caution">
    <text evidence="1">The sequence shown here is derived from an EMBL/GenBank/DDBJ whole genome shotgun (WGS) entry which is preliminary data.</text>
</comment>